<feature type="non-terminal residue" evidence="2">
    <location>
        <position position="109"/>
    </location>
</feature>
<feature type="region of interest" description="Disordered" evidence="1">
    <location>
        <begin position="72"/>
        <end position="92"/>
    </location>
</feature>
<keyword evidence="3" id="KW-1185">Reference proteome</keyword>
<dbReference type="EMBL" id="JASPKZ010007173">
    <property type="protein sequence ID" value="KAJ9586341.1"/>
    <property type="molecule type" value="Genomic_DNA"/>
</dbReference>
<evidence type="ECO:0000256" key="1">
    <source>
        <dbReference type="SAM" id="MobiDB-lite"/>
    </source>
</evidence>
<feature type="region of interest" description="Disordered" evidence="1">
    <location>
        <begin position="24"/>
        <end position="49"/>
    </location>
</feature>
<evidence type="ECO:0000313" key="3">
    <source>
        <dbReference type="Proteomes" id="UP001233999"/>
    </source>
</evidence>
<feature type="compositionally biased region" description="Basic and acidic residues" evidence="1">
    <location>
        <begin position="24"/>
        <end position="43"/>
    </location>
</feature>
<dbReference type="Proteomes" id="UP001233999">
    <property type="component" value="Unassembled WGS sequence"/>
</dbReference>
<gene>
    <name evidence="2" type="ORF">L9F63_020049</name>
</gene>
<name>A0AAD7ZTB9_DIPPU</name>
<reference evidence="2" key="2">
    <citation type="submission" date="2023-05" db="EMBL/GenBank/DDBJ databases">
        <authorList>
            <person name="Fouks B."/>
        </authorList>
    </citation>
    <scope>NUCLEOTIDE SEQUENCE</scope>
    <source>
        <strain evidence="2">Stay&amp;Tobe</strain>
        <tissue evidence="2">Testes</tissue>
    </source>
</reference>
<protein>
    <submittedName>
        <fullName evidence="2">Uncharacterized protein</fullName>
    </submittedName>
</protein>
<reference evidence="2" key="1">
    <citation type="journal article" date="2023" name="IScience">
        <title>Live-bearing cockroach genome reveals convergent evolutionary mechanisms linked to viviparity in insects and beyond.</title>
        <authorList>
            <person name="Fouks B."/>
            <person name="Harrison M.C."/>
            <person name="Mikhailova A.A."/>
            <person name="Marchal E."/>
            <person name="English S."/>
            <person name="Carruthers M."/>
            <person name="Jennings E.C."/>
            <person name="Chiamaka E.L."/>
            <person name="Frigard R.A."/>
            <person name="Pippel M."/>
            <person name="Attardo G.M."/>
            <person name="Benoit J.B."/>
            <person name="Bornberg-Bauer E."/>
            <person name="Tobe S.S."/>
        </authorList>
    </citation>
    <scope>NUCLEOTIDE SEQUENCE</scope>
    <source>
        <strain evidence="2">Stay&amp;Tobe</strain>
    </source>
</reference>
<organism evidence="2 3">
    <name type="scientific">Diploptera punctata</name>
    <name type="common">Pacific beetle cockroach</name>
    <dbReference type="NCBI Taxonomy" id="6984"/>
    <lineage>
        <taxon>Eukaryota</taxon>
        <taxon>Metazoa</taxon>
        <taxon>Ecdysozoa</taxon>
        <taxon>Arthropoda</taxon>
        <taxon>Hexapoda</taxon>
        <taxon>Insecta</taxon>
        <taxon>Pterygota</taxon>
        <taxon>Neoptera</taxon>
        <taxon>Polyneoptera</taxon>
        <taxon>Dictyoptera</taxon>
        <taxon>Blattodea</taxon>
        <taxon>Blaberoidea</taxon>
        <taxon>Blaberidae</taxon>
        <taxon>Diplopterinae</taxon>
        <taxon>Diploptera</taxon>
    </lineage>
</organism>
<dbReference type="AlphaFoldDB" id="A0AAD7ZTB9"/>
<sequence>LWKMSEVDTRNELRTKVIQVKTKKEKEDMPIKSKEAIKKETPKSKKMTTDTMFRDSNMTTQIMAYLIKSQGREIQNEEKRNHASKNDRDCHKDKVRLLKLHELLGKTAS</sequence>
<comment type="caution">
    <text evidence="2">The sequence shown here is derived from an EMBL/GenBank/DDBJ whole genome shotgun (WGS) entry which is preliminary data.</text>
</comment>
<evidence type="ECO:0000313" key="2">
    <source>
        <dbReference type="EMBL" id="KAJ9586341.1"/>
    </source>
</evidence>
<accession>A0AAD7ZTB9</accession>
<feature type="non-terminal residue" evidence="2">
    <location>
        <position position="1"/>
    </location>
</feature>
<proteinExistence type="predicted"/>